<evidence type="ECO:0000256" key="1">
    <source>
        <dbReference type="ARBA" id="ARBA00022603"/>
    </source>
</evidence>
<keyword evidence="1" id="KW-0489">Methyltransferase</keyword>
<dbReference type="InterPro" id="IPR029063">
    <property type="entry name" value="SAM-dependent_MTases_sf"/>
</dbReference>
<evidence type="ECO:0000259" key="4">
    <source>
        <dbReference type="Pfam" id="PF13649"/>
    </source>
</evidence>
<evidence type="ECO:0000256" key="3">
    <source>
        <dbReference type="ARBA" id="ARBA00022691"/>
    </source>
</evidence>
<protein>
    <recommendedName>
        <fullName evidence="4">Methyltransferase domain-containing protein</fullName>
    </recommendedName>
</protein>
<dbReference type="PANTHER" id="PTHR43464:SF19">
    <property type="entry name" value="UBIQUINONE BIOSYNTHESIS O-METHYLTRANSFERASE, MITOCHONDRIAL"/>
    <property type="match status" value="1"/>
</dbReference>
<name>A0A0F9IAU4_9ZZZZ</name>
<dbReference type="AlphaFoldDB" id="A0A0F9IAU4"/>
<proteinExistence type="predicted"/>
<dbReference type="CDD" id="cd02440">
    <property type="entry name" value="AdoMet_MTases"/>
    <property type="match status" value="1"/>
</dbReference>
<dbReference type="Gene3D" id="3.40.50.150">
    <property type="entry name" value="Vaccinia Virus protein VP39"/>
    <property type="match status" value="1"/>
</dbReference>
<feature type="domain" description="Methyltransferase" evidence="4">
    <location>
        <begin position="37"/>
        <end position="132"/>
    </location>
</feature>
<dbReference type="PANTHER" id="PTHR43464">
    <property type="entry name" value="METHYLTRANSFERASE"/>
    <property type="match status" value="1"/>
</dbReference>
<dbReference type="GO" id="GO:0032259">
    <property type="term" value="P:methylation"/>
    <property type="evidence" value="ECO:0007669"/>
    <property type="project" value="UniProtKB-KW"/>
</dbReference>
<dbReference type="EMBL" id="LAZR01014587">
    <property type="protein sequence ID" value="KKM16844.1"/>
    <property type="molecule type" value="Genomic_DNA"/>
</dbReference>
<reference evidence="5" key="1">
    <citation type="journal article" date="2015" name="Nature">
        <title>Complex archaea that bridge the gap between prokaryotes and eukaryotes.</title>
        <authorList>
            <person name="Spang A."/>
            <person name="Saw J.H."/>
            <person name="Jorgensen S.L."/>
            <person name="Zaremba-Niedzwiedzka K."/>
            <person name="Martijn J."/>
            <person name="Lind A.E."/>
            <person name="van Eijk R."/>
            <person name="Schleper C."/>
            <person name="Guy L."/>
            <person name="Ettema T.J."/>
        </authorList>
    </citation>
    <scope>NUCLEOTIDE SEQUENCE</scope>
</reference>
<evidence type="ECO:0000256" key="2">
    <source>
        <dbReference type="ARBA" id="ARBA00022679"/>
    </source>
</evidence>
<accession>A0A0F9IAU4</accession>
<keyword evidence="2" id="KW-0808">Transferase</keyword>
<gene>
    <name evidence="5" type="ORF">LCGC14_1681730</name>
</gene>
<dbReference type="GO" id="GO:0008168">
    <property type="term" value="F:methyltransferase activity"/>
    <property type="evidence" value="ECO:0007669"/>
    <property type="project" value="UniProtKB-KW"/>
</dbReference>
<dbReference type="InterPro" id="IPR041698">
    <property type="entry name" value="Methyltransf_25"/>
</dbReference>
<dbReference type="SUPFAM" id="SSF53335">
    <property type="entry name" value="S-adenosyl-L-methionine-dependent methyltransferases"/>
    <property type="match status" value="1"/>
</dbReference>
<dbReference type="Pfam" id="PF13649">
    <property type="entry name" value="Methyltransf_25"/>
    <property type="match status" value="1"/>
</dbReference>
<sequence length="206" mass="24108">MPDWNDIFSEQGKFFTEPHSEMERIMNIFRGNKVKKILDLGCGTGRHLIFFSKNGFEMYGFDASPKALSIANQWLAEEKMKAELKLHRMEEEFPYEDNFFDAIISIKVIHHNKRKDVLRTVGEIGRVLKRGGLIFITFPKLSEAWVNNGNLKEVEKGTYIPQKGKEKGLLHHFFTLEEIQKVFRFFDLKEVYDDGENHRSILGIKH</sequence>
<evidence type="ECO:0000313" key="5">
    <source>
        <dbReference type="EMBL" id="KKM16844.1"/>
    </source>
</evidence>
<keyword evidence="3" id="KW-0949">S-adenosyl-L-methionine</keyword>
<comment type="caution">
    <text evidence="5">The sequence shown here is derived from an EMBL/GenBank/DDBJ whole genome shotgun (WGS) entry which is preliminary data.</text>
</comment>
<organism evidence="5">
    <name type="scientific">marine sediment metagenome</name>
    <dbReference type="NCBI Taxonomy" id="412755"/>
    <lineage>
        <taxon>unclassified sequences</taxon>
        <taxon>metagenomes</taxon>
        <taxon>ecological metagenomes</taxon>
    </lineage>
</organism>